<dbReference type="AlphaFoldDB" id="A0A392UQ74"/>
<feature type="non-terminal residue" evidence="1">
    <location>
        <position position="1"/>
    </location>
</feature>
<reference evidence="1 2" key="1">
    <citation type="journal article" date="2018" name="Front. Plant Sci.">
        <title>Red Clover (Trifolium pratense) and Zigzag Clover (T. medium) - A Picture of Genomic Similarities and Differences.</title>
        <authorList>
            <person name="Dluhosova J."/>
            <person name="Istvanek J."/>
            <person name="Nedelnik J."/>
            <person name="Repkova J."/>
        </authorList>
    </citation>
    <scope>NUCLEOTIDE SEQUENCE [LARGE SCALE GENOMIC DNA]</scope>
    <source>
        <strain evidence="2">cv. 10/8</strain>
        <tissue evidence="1">Leaf</tissue>
    </source>
</reference>
<evidence type="ECO:0000313" key="2">
    <source>
        <dbReference type="Proteomes" id="UP000265520"/>
    </source>
</evidence>
<protein>
    <submittedName>
        <fullName evidence="1">Uncharacterized protein</fullName>
    </submittedName>
</protein>
<dbReference type="Proteomes" id="UP000265520">
    <property type="component" value="Unassembled WGS sequence"/>
</dbReference>
<name>A0A392UQ74_9FABA</name>
<sequence>AVGSKNQENRAAFCARLGTPAPGLVGSKIPGKT</sequence>
<evidence type="ECO:0000313" key="1">
    <source>
        <dbReference type="EMBL" id="MCI75803.1"/>
    </source>
</evidence>
<accession>A0A392UQ74</accession>
<comment type="caution">
    <text evidence="1">The sequence shown here is derived from an EMBL/GenBank/DDBJ whole genome shotgun (WGS) entry which is preliminary data.</text>
</comment>
<dbReference type="EMBL" id="LXQA010891391">
    <property type="protein sequence ID" value="MCI75803.1"/>
    <property type="molecule type" value="Genomic_DNA"/>
</dbReference>
<organism evidence="1 2">
    <name type="scientific">Trifolium medium</name>
    <dbReference type="NCBI Taxonomy" id="97028"/>
    <lineage>
        <taxon>Eukaryota</taxon>
        <taxon>Viridiplantae</taxon>
        <taxon>Streptophyta</taxon>
        <taxon>Embryophyta</taxon>
        <taxon>Tracheophyta</taxon>
        <taxon>Spermatophyta</taxon>
        <taxon>Magnoliopsida</taxon>
        <taxon>eudicotyledons</taxon>
        <taxon>Gunneridae</taxon>
        <taxon>Pentapetalae</taxon>
        <taxon>rosids</taxon>
        <taxon>fabids</taxon>
        <taxon>Fabales</taxon>
        <taxon>Fabaceae</taxon>
        <taxon>Papilionoideae</taxon>
        <taxon>50 kb inversion clade</taxon>
        <taxon>NPAAA clade</taxon>
        <taxon>Hologalegina</taxon>
        <taxon>IRL clade</taxon>
        <taxon>Trifolieae</taxon>
        <taxon>Trifolium</taxon>
    </lineage>
</organism>
<proteinExistence type="predicted"/>
<keyword evidence="2" id="KW-1185">Reference proteome</keyword>